<keyword evidence="5 16" id="KW-0121">Carboxypeptidase</keyword>
<dbReference type="Proteomes" id="UP000531231">
    <property type="component" value="Unassembled WGS sequence"/>
</dbReference>
<evidence type="ECO:0000256" key="7">
    <source>
        <dbReference type="ARBA" id="ARBA00022729"/>
    </source>
</evidence>
<dbReference type="RefSeq" id="WP_151159139.1">
    <property type="nucleotide sequence ID" value="NZ_JACHIL010000002.1"/>
</dbReference>
<dbReference type="UniPathway" id="UPA00219"/>
<keyword evidence="7" id="KW-0732">Signal</keyword>
<feature type="active site" evidence="13">
    <location>
        <position position="136"/>
    </location>
</feature>
<name>A0A7W8AKZ2_9HYPH</name>
<evidence type="ECO:0000259" key="15">
    <source>
        <dbReference type="SMART" id="SM00936"/>
    </source>
</evidence>
<evidence type="ECO:0000313" key="17">
    <source>
        <dbReference type="Proteomes" id="UP000531231"/>
    </source>
</evidence>
<protein>
    <recommendedName>
        <fullName evidence="4">serine-type D-Ala-D-Ala carboxypeptidase</fullName>
        <ecNumber evidence="4">3.4.16.4</ecNumber>
    </recommendedName>
</protein>
<dbReference type="GO" id="GO:0071555">
    <property type="term" value="P:cell wall organization"/>
    <property type="evidence" value="ECO:0007669"/>
    <property type="project" value="UniProtKB-KW"/>
</dbReference>
<evidence type="ECO:0000256" key="12">
    <source>
        <dbReference type="ARBA" id="ARBA00034000"/>
    </source>
</evidence>
<keyword evidence="10" id="KW-0573">Peptidoglycan synthesis</keyword>
<evidence type="ECO:0000256" key="5">
    <source>
        <dbReference type="ARBA" id="ARBA00022645"/>
    </source>
</evidence>
<dbReference type="InterPro" id="IPR037167">
    <property type="entry name" value="Peptidase_S11_C_sf"/>
</dbReference>
<comment type="catalytic activity">
    <reaction evidence="12">
        <text>Preferential cleavage: (Ac)2-L-Lys-D-Ala-|-D-Ala. Also transpeptidation of peptidyl-alanyl moieties that are N-acyl substituents of D-alanine.</text>
        <dbReference type="EC" id="3.4.16.4"/>
    </reaction>
</comment>
<dbReference type="Pfam" id="PF00768">
    <property type="entry name" value="Peptidase_S11"/>
    <property type="match status" value="1"/>
</dbReference>
<evidence type="ECO:0000256" key="4">
    <source>
        <dbReference type="ARBA" id="ARBA00012448"/>
    </source>
</evidence>
<dbReference type="InterPro" id="IPR001967">
    <property type="entry name" value="Peptidase_S11_N"/>
</dbReference>
<feature type="domain" description="Peptidase S11 D-Ala-D-Ala carboxypeptidase A C-terminal" evidence="15">
    <location>
        <begin position="290"/>
        <end position="380"/>
    </location>
</feature>
<comment type="function">
    <text evidence="1">Removes C-terminal D-alanyl residues from sugar-peptide cell wall precursors.</text>
</comment>
<reference evidence="16 17" key="1">
    <citation type="submission" date="2020-08" db="EMBL/GenBank/DDBJ databases">
        <title>Genomic Encyclopedia of Type Strains, Phase IV (KMG-IV): sequencing the most valuable type-strain genomes for metagenomic binning, comparative biology and taxonomic classification.</title>
        <authorList>
            <person name="Goeker M."/>
        </authorList>
    </citation>
    <scope>NUCLEOTIDE SEQUENCE [LARGE SCALE GENOMIC DNA]</scope>
    <source>
        <strain evidence="16 17">DSM 25620</strain>
    </source>
</reference>
<feature type="active site" description="Acyl-ester intermediate" evidence="13">
    <location>
        <position position="71"/>
    </location>
</feature>
<dbReference type="Gene3D" id="3.40.710.10">
    <property type="entry name" value="DD-peptidase/beta-lactamase superfamily"/>
    <property type="match status" value="1"/>
</dbReference>
<gene>
    <name evidence="16" type="ORF">HNQ68_001522</name>
</gene>
<organism evidence="16 17">
    <name type="scientific">Pseudochrobactrum saccharolyticum</name>
    <dbReference type="NCBI Taxonomy" id="354352"/>
    <lineage>
        <taxon>Bacteria</taxon>
        <taxon>Pseudomonadati</taxon>
        <taxon>Pseudomonadota</taxon>
        <taxon>Alphaproteobacteria</taxon>
        <taxon>Hyphomicrobiales</taxon>
        <taxon>Brucellaceae</taxon>
        <taxon>Pseudochrobactrum</taxon>
    </lineage>
</organism>
<keyword evidence="6" id="KW-0645">Protease</keyword>
<dbReference type="EMBL" id="JACHIL010000002">
    <property type="protein sequence ID" value="MBB5090998.1"/>
    <property type="molecule type" value="Genomic_DNA"/>
</dbReference>
<accession>A0A7W8AKZ2</accession>
<evidence type="ECO:0000256" key="2">
    <source>
        <dbReference type="ARBA" id="ARBA00004752"/>
    </source>
</evidence>
<dbReference type="PRINTS" id="PR00725">
    <property type="entry name" value="DADACBPTASE1"/>
</dbReference>
<dbReference type="InterPro" id="IPR012907">
    <property type="entry name" value="Peptidase_S11_C"/>
</dbReference>
<dbReference type="InterPro" id="IPR015956">
    <property type="entry name" value="Peniciliin-bd_prot_C_sf"/>
</dbReference>
<feature type="active site" description="Proton acceptor" evidence="13">
    <location>
        <position position="74"/>
    </location>
</feature>
<dbReference type="SMART" id="SM00936">
    <property type="entry name" value="PBP5_C"/>
    <property type="match status" value="1"/>
</dbReference>
<evidence type="ECO:0000256" key="10">
    <source>
        <dbReference type="ARBA" id="ARBA00022984"/>
    </source>
</evidence>
<dbReference type="GO" id="GO:0009252">
    <property type="term" value="P:peptidoglycan biosynthetic process"/>
    <property type="evidence" value="ECO:0007669"/>
    <property type="project" value="UniProtKB-UniPathway"/>
</dbReference>
<dbReference type="InterPro" id="IPR018044">
    <property type="entry name" value="Peptidase_S11"/>
</dbReference>
<comment type="similarity">
    <text evidence="3 14">Belongs to the peptidase S11 family.</text>
</comment>
<dbReference type="GO" id="GO:0009002">
    <property type="term" value="F:serine-type D-Ala-D-Ala carboxypeptidase activity"/>
    <property type="evidence" value="ECO:0007669"/>
    <property type="project" value="UniProtKB-EC"/>
</dbReference>
<keyword evidence="9" id="KW-0133">Cell shape</keyword>
<evidence type="ECO:0000256" key="8">
    <source>
        <dbReference type="ARBA" id="ARBA00022801"/>
    </source>
</evidence>
<dbReference type="SUPFAM" id="SSF69189">
    <property type="entry name" value="Penicillin-binding protein associated domain"/>
    <property type="match status" value="1"/>
</dbReference>
<keyword evidence="8 16" id="KW-0378">Hydrolase</keyword>
<dbReference type="SUPFAM" id="SSF56601">
    <property type="entry name" value="beta-lactamase/transpeptidase-like"/>
    <property type="match status" value="1"/>
</dbReference>
<sequence>MACFTGTYEKTKFAGKLRFAAVLIVSQFILSHAQSAEPPFAVKSEQVLLFDSDTGSVLFARKADTPFPPASLAKLMTAEVAFHALTTGKLQPEARFIVSEHAWRTGGAPSGTATMFAKIKSQLTVNDLIQGITVQSANDGAIVLAEGMSGSEQAFTVLMNQRAQELGLKSSVFANPTGLPLDGATQKVTLNDMVKLAQHLHKTYPQYYPLYAQESFTWNNIMQRNRNPLLRLNLGADGLAMGGTKDSGFSFVASAESGGRRIFIGLNGAKTIQDRTEDAEKLIRWAMNDFVKLPVFTAGTEVAQGSLYGGTQGSVGLVVHDAVSVLVPVQDKGKLRSQVIYQGPVSAPVSKGQEIGRIQVLRDKEILLERPVFAAQDVSEGTLRNKSMDALYELATGWIRRLLK</sequence>
<evidence type="ECO:0000256" key="11">
    <source>
        <dbReference type="ARBA" id="ARBA00023316"/>
    </source>
</evidence>
<evidence type="ECO:0000256" key="13">
    <source>
        <dbReference type="PIRSR" id="PIRSR618044-1"/>
    </source>
</evidence>
<dbReference type="PANTHER" id="PTHR21581">
    <property type="entry name" value="D-ALANYL-D-ALANINE CARBOXYPEPTIDASE"/>
    <property type="match status" value="1"/>
</dbReference>
<evidence type="ECO:0000313" key="16">
    <source>
        <dbReference type="EMBL" id="MBB5090998.1"/>
    </source>
</evidence>
<evidence type="ECO:0000256" key="6">
    <source>
        <dbReference type="ARBA" id="ARBA00022670"/>
    </source>
</evidence>
<keyword evidence="17" id="KW-1185">Reference proteome</keyword>
<dbReference type="InterPro" id="IPR012338">
    <property type="entry name" value="Beta-lactam/transpept-like"/>
</dbReference>
<dbReference type="AlphaFoldDB" id="A0A7W8AKZ2"/>
<dbReference type="Pfam" id="PF07943">
    <property type="entry name" value="PBP5_C"/>
    <property type="match status" value="1"/>
</dbReference>
<dbReference type="GO" id="GO:0006508">
    <property type="term" value="P:proteolysis"/>
    <property type="evidence" value="ECO:0007669"/>
    <property type="project" value="UniProtKB-KW"/>
</dbReference>
<dbReference type="GO" id="GO:0008360">
    <property type="term" value="P:regulation of cell shape"/>
    <property type="evidence" value="ECO:0007669"/>
    <property type="project" value="UniProtKB-KW"/>
</dbReference>
<evidence type="ECO:0000256" key="14">
    <source>
        <dbReference type="RuleBase" id="RU004016"/>
    </source>
</evidence>
<dbReference type="PANTHER" id="PTHR21581:SF6">
    <property type="entry name" value="TRAFFICKING PROTEIN PARTICLE COMPLEX SUBUNIT 12"/>
    <property type="match status" value="1"/>
</dbReference>
<evidence type="ECO:0000256" key="1">
    <source>
        <dbReference type="ARBA" id="ARBA00003217"/>
    </source>
</evidence>
<comment type="pathway">
    <text evidence="2">Cell wall biogenesis; peptidoglycan biosynthesis.</text>
</comment>
<dbReference type="EC" id="3.4.16.4" evidence="4"/>
<comment type="caution">
    <text evidence="16">The sequence shown here is derived from an EMBL/GenBank/DDBJ whole genome shotgun (WGS) entry which is preliminary data.</text>
</comment>
<evidence type="ECO:0000256" key="9">
    <source>
        <dbReference type="ARBA" id="ARBA00022960"/>
    </source>
</evidence>
<dbReference type="Gene3D" id="2.60.410.10">
    <property type="entry name" value="D-Ala-D-Ala carboxypeptidase, C-terminal domain"/>
    <property type="match status" value="1"/>
</dbReference>
<evidence type="ECO:0000256" key="3">
    <source>
        <dbReference type="ARBA" id="ARBA00007164"/>
    </source>
</evidence>
<proteinExistence type="inferred from homology"/>
<keyword evidence="11" id="KW-0961">Cell wall biogenesis/degradation</keyword>